<keyword evidence="1" id="KW-0812">Transmembrane</keyword>
<evidence type="ECO:0000256" key="1">
    <source>
        <dbReference type="SAM" id="Phobius"/>
    </source>
</evidence>
<comment type="caution">
    <text evidence="2">The sequence shown here is derived from an EMBL/GenBank/DDBJ whole genome shotgun (WGS) entry which is preliminary data.</text>
</comment>
<name>A0ABR0MJE5_GOSAR</name>
<protein>
    <submittedName>
        <fullName evidence="2">Uncharacterized protein</fullName>
    </submittedName>
</protein>
<organism evidence="2 3">
    <name type="scientific">Gossypium arboreum</name>
    <name type="common">Tree cotton</name>
    <name type="synonym">Gossypium nanking</name>
    <dbReference type="NCBI Taxonomy" id="29729"/>
    <lineage>
        <taxon>Eukaryota</taxon>
        <taxon>Viridiplantae</taxon>
        <taxon>Streptophyta</taxon>
        <taxon>Embryophyta</taxon>
        <taxon>Tracheophyta</taxon>
        <taxon>Spermatophyta</taxon>
        <taxon>Magnoliopsida</taxon>
        <taxon>eudicotyledons</taxon>
        <taxon>Gunneridae</taxon>
        <taxon>Pentapetalae</taxon>
        <taxon>rosids</taxon>
        <taxon>malvids</taxon>
        <taxon>Malvales</taxon>
        <taxon>Malvaceae</taxon>
        <taxon>Malvoideae</taxon>
        <taxon>Gossypium</taxon>
    </lineage>
</organism>
<keyword evidence="3" id="KW-1185">Reference proteome</keyword>
<evidence type="ECO:0000313" key="3">
    <source>
        <dbReference type="Proteomes" id="UP001358586"/>
    </source>
</evidence>
<gene>
    <name evidence="2" type="ORF">PVK06_048733</name>
</gene>
<dbReference type="EMBL" id="JARKNE010000013">
    <property type="protein sequence ID" value="KAK5772444.1"/>
    <property type="molecule type" value="Genomic_DNA"/>
</dbReference>
<dbReference type="Proteomes" id="UP001358586">
    <property type="component" value="Chromosome 13"/>
</dbReference>
<feature type="transmembrane region" description="Helical" evidence="1">
    <location>
        <begin position="135"/>
        <end position="158"/>
    </location>
</feature>
<accession>A0ABR0MJE5</accession>
<keyword evidence="1" id="KW-0472">Membrane</keyword>
<proteinExistence type="predicted"/>
<evidence type="ECO:0000313" key="2">
    <source>
        <dbReference type="EMBL" id="KAK5772444.1"/>
    </source>
</evidence>
<reference evidence="2 3" key="1">
    <citation type="submission" date="2023-03" db="EMBL/GenBank/DDBJ databases">
        <title>WGS of Gossypium arboreum.</title>
        <authorList>
            <person name="Yu D."/>
        </authorList>
    </citation>
    <scope>NUCLEOTIDE SEQUENCE [LARGE SCALE GENOMIC DNA]</scope>
    <source>
        <tissue evidence="2">Leaf</tissue>
    </source>
</reference>
<sequence length="189" mass="21639">MDHLILVTQFIQGVVNNVESKELTCDLMKVWMPKSSDTPFIIMVVALNLFIKSRRDSFSRYRMDMGYAEDCWVRKMIFRISHPIVREFGEFEGGREVVGQNRGFVSLGTLDFLQQLQLEGCYLLLKESYFVKGPLIRTVGGLNFFHIFIIVIVLLILANSGLSRTFQMQMRGIQQALALLLLLKLALLG</sequence>
<keyword evidence="1" id="KW-1133">Transmembrane helix</keyword>